<dbReference type="GO" id="GO:0003964">
    <property type="term" value="F:RNA-directed DNA polymerase activity"/>
    <property type="evidence" value="ECO:0007669"/>
    <property type="project" value="UniProtKB-KW"/>
</dbReference>
<reference evidence="2" key="1">
    <citation type="submission" date="2024-07" db="EMBL/GenBank/DDBJ databases">
        <title>Two chromosome-level genome assemblies of Korean endemic species Abeliophyllum distichum and Forsythia ovata (Oleaceae).</title>
        <authorList>
            <person name="Jang H."/>
        </authorList>
    </citation>
    <scope>NUCLEOTIDE SEQUENCE [LARGE SCALE GENOMIC DNA]</scope>
</reference>
<dbReference type="EMBL" id="JBFOLK010000004">
    <property type="protein sequence ID" value="KAL2518389.1"/>
    <property type="molecule type" value="Genomic_DNA"/>
</dbReference>
<gene>
    <name evidence="1" type="ORF">Adt_14636</name>
</gene>
<keyword evidence="2" id="KW-1185">Reference proteome</keyword>
<keyword evidence="1" id="KW-0548">Nucleotidyltransferase</keyword>
<dbReference type="PANTHER" id="PTHR33240">
    <property type="entry name" value="OS08G0508500 PROTEIN"/>
    <property type="match status" value="1"/>
</dbReference>
<dbReference type="AlphaFoldDB" id="A0ABD1U090"/>
<dbReference type="Proteomes" id="UP001604336">
    <property type="component" value="Unassembled WGS sequence"/>
</dbReference>
<comment type="caution">
    <text evidence="1">The sequence shown here is derived from an EMBL/GenBank/DDBJ whole genome shotgun (WGS) entry which is preliminary data.</text>
</comment>
<name>A0ABD1U090_9LAMI</name>
<evidence type="ECO:0000313" key="2">
    <source>
        <dbReference type="Proteomes" id="UP001604336"/>
    </source>
</evidence>
<proteinExistence type="predicted"/>
<keyword evidence="1" id="KW-0808">Transferase</keyword>
<accession>A0ABD1U090</accession>
<organism evidence="1 2">
    <name type="scientific">Abeliophyllum distichum</name>
    <dbReference type="NCBI Taxonomy" id="126358"/>
    <lineage>
        <taxon>Eukaryota</taxon>
        <taxon>Viridiplantae</taxon>
        <taxon>Streptophyta</taxon>
        <taxon>Embryophyta</taxon>
        <taxon>Tracheophyta</taxon>
        <taxon>Spermatophyta</taxon>
        <taxon>Magnoliopsida</taxon>
        <taxon>eudicotyledons</taxon>
        <taxon>Gunneridae</taxon>
        <taxon>Pentapetalae</taxon>
        <taxon>asterids</taxon>
        <taxon>lamiids</taxon>
        <taxon>Lamiales</taxon>
        <taxon>Oleaceae</taxon>
        <taxon>Forsythieae</taxon>
        <taxon>Abeliophyllum</taxon>
    </lineage>
</organism>
<protein>
    <submittedName>
        <fullName evidence="1">Reverse transcriptase domain-containing protein</fullName>
    </submittedName>
</protein>
<sequence>MEKYDGSSDPIDHLMAFVDLMRLRANPDAIMCRAFPPTLRREAKDWVATLLPKSIHKEKGKEAEYRQQPPPRAGVINVIVGGIAIGGDSNSARKNYARGNRSTSLNKNERFSQNITFNDEDLKGVTCPRDDALVIVADIVDFYVKRVLVDNGSAVDVMSWEVFLGLKISPSKIKHVTTPLHSMGLEEPPLYQMEQLSCQLL</sequence>
<evidence type="ECO:0000313" key="1">
    <source>
        <dbReference type="EMBL" id="KAL2518389.1"/>
    </source>
</evidence>
<dbReference type="PANTHER" id="PTHR33240:SF15">
    <property type="entry name" value="GAG-PRO-LIKE PROTEIN"/>
    <property type="match status" value="1"/>
</dbReference>
<keyword evidence="1" id="KW-0695">RNA-directed DNA polymerase</keyword>